<dbReference type="EMBL" id="JAAIUW010000008">
    <property type="protein sequence ID" value="KAF7820096.1"/>
    <property type="molecule type" value="Genomic_DNA"/>
</dbReference>
<evidence type="ECO:0000313" key="2">
    <source>
        <dbReference type="Proteomes" id="UP000634136"/>
    </source>
</evidence>
<reference evidence="1" key="1">
    <citation type="submission" date="2020-09" db="EMBL/GenBank/DDBJ databases">
        <title>Genome-Enabled Discovery of Anthraquinone Biosynthesis in Senna tora.</title>
        <authorList>
            <person name="Kang S.-H."/>
            <person name="Pandey R.P."/>
            <person name="Lee C.-M."/>
            <person name="Sim J.-S."/>
            <person name="Jeong J.-T."/>
            <person name="Choi B.-S."/>
            <person name="Jung M."/>
            <person name="Ginzburg D."/>
            <person name="Zhao K."/>
            <person name="Won S.Y."/>
            <person name="Oh T.-J."/>
            <person name="Yu Y."/>
            <person name="Kim N.-H."/>
            <person name="Lee O.R."/>
            <person name="Lee T.-H."/>
            <person name="Bashyal P."/>
            <person name="Kim T.-S."/>
            <person name="Lee W.-H."/>
            <person name="Kawkins C."/>
            <person name="Kim C.-K."/>
            <person name="Kim J.S."/>
            <person name="Ahn B.O."/>
            <person name="Rhee S.Y."/>
            <person name="Sohng J.K."/>
        </authorList>
    </citation>
    <scope>NUCLEOTIDE SEQUENCE</scope>
    <source>
        <tissue evidence="1">Leaf</tissue>
    </source>
</reference>
<proteinExistence type="predicted"/>
<name>A0A834TFI2_9FABA</name>
<comment type="caution">
    <text evidence="1">The sequence shown here is derived from an EMBL/GenBank/DDBJ whole genome shotgun (WGS) entry which is preliminary data.</text>
</comment>
<organism evidence="1 2">
    <name type="scientific">Senna tora</name>
    <dbReference type="NCBI Taxonomy" id="362788"/>
    <lineage>
        <taxon>Eukaryota</taxon>
        <taxon>Viridiplantae</taxon>
        <taxon>Streptophyta</taxon>
        <taxon>Embryophyta</taxon>
        <taxon>Tracheophyta</taxon>
        <taxon>Spermatophyta</taxon>
        <taxon>Magnoliopsida</taxon>
        <taxon>eudicotyledons</taxon>
        <taxon>Gunneridae</taxon>
        <taxon>Pentapetalae</taxon>
        <taxon>rosids</taxon>
        <taxon>fabids</taxon>
        <taxon>Fabales</taxon>
        <taxon>Fabaceae</taxon>
        <taxon>Caesalpinioideae</taxon>
        <taxon>Cassia clade</taxon>
        <taxon>Senna</taxon>
    </lineage>
</organism>
<accession>A0A834TFI2</accession>
<evidence type="ECO:0000313" key="1">
    <source>
        <dbReference type="EMBL" id="KAF7820096.1"/>
    </source>
</evidence>
<sequence>MDPSVSALRNRIIATALSSFAGSPAFLSDSNISLFFNVPDLLRHREVYARRIVGSFCSIKDKNCFQPRDLENKSSIVTRPSPSVSSSSKNLLPTITAHADVRPSCGRSSINSDNEIVERLVFIRSTFDRGILSKLVATFCAELPPDSSLVSTVVLPSPSSLAEGLTPTTLDGTPTFANLKFPKKPFTSTLCPSKILLSAFK</sequence>
<gene>
    <name evidence="1" type="ORF">G2W53_025551</name>
</gene>
<dbReference type="Proteomes" id="UP000634136">
    <property type="component" value="Unassembled WGS sequence"/>
</dbReference>
<keyword evidence="2" id="KW-1185">Reference proteome</keyword>
<dbReference type="AlphaFoldDB" id="A0A834TFI2"/>
<protein>
    <submittedName>
        <fullName evidence="1">Uncharacterized protein</fullName>
    </submittedName>
</protein>